<dbReference type="HOGENOM" id="CLU_070292_0_0_11"/>
<dbReference type="SUPFAM" id="SSF53474">
    <property type="entry name" value="alpha/beta-Hydrolases"/>
    <property type="match status" value="1"/>
</dbReference>
<dbReference type="GO" id="GO:0003824">
    <property type="term" value="F:catalytic activity"/>
    <property type="evidence" value="ECO:0007669"/>
    <property type="project" value="UniProtKB-ARBA"/>
</dbReference>
<dbReference type="STRING" id="1112204.GPOL_c25520"/>
<feature type="domain" description="AB hydrolase-1" evidence="1">
    <location>
        <begin position="31"/>
        <end position="259"/>
    </location>
</feature>
<proteinExistence type="predicted"/>
<keyword evidence="3" id="KW-1185">Reference proteome</keyword>
<accession>H6N4J9</accession>
<name>H6N4J9_GORPV</name>
<dbReference type="Pfam" id="PF12697">
    <property type="entry name" value="Abhydrolase_6"/>
    <property type="match status" value="1"/>
</dbReference>
<dbReference type="Proteomes" id="UP000009154">
    <property type="component" value="Chromosome"/>
</dbReference>
<dbReference type="RefSeq" id="WP_014360168.1">
    <property type="nucleotide sequence ID" value="NC_016906.1"/>
</dbReference>
<dbReference type="eggNOG" id="COG2267">
    <property type="taxonomic scope" value="Bacteria"/>
</dbReference>
<evidence type="ECO:0000259" key="1">
    <source>
        <dbReference type="Pfam" id="PF12697"/>
    </source>
</evidence>
<dbReference type="Gene3D" id="3.40.50.1820">
    <property type="entry name" value="alpha/beta hydrolase"/>
    <property type="match status" value="1"/>
</dbReference>
<organism evidence="2 3">
    <name type="scientific">Gordonia polyisoprenivorans (strain DSM 44266 / VH2)</name>
    <dbReference type="NCBI Taxonomy" id="1112204"/>
    <lineage>
        <taxon>Bacteria</taxon>
        <taxon>Bacillati</taxon>
        <taxon>Actinomycetota</taxon>
        <taxon>Actinomycetes</taxon>
        <taxon>Mycobacteriales</taxon>
        <taxon>Gordoniaceae</taxon>
        <taxon>Gordonia</taxon>
    </lineage>
</organism>
<evidence type="ECO:0000313" key="2">
    <source>
        <dbReference type="EMBL" id="AFA73581.1"/>
    </source>
</evidence>
<evidence type="ECO:0000313" key="3">
    <source>
        <dbReference type="Proteomes" id="UP000009154"/>
    </source>
</evidence>
<dbReference type="GeneID" id="90159596"/>
<dbReference type="InterPro" id="IPR029058">
    <property type="entry name" value="AB_hydrolase_fold"/>
</dbReference>
<dbReference type="EMBL" id="CP003119">
    <property type="protein sequence ID" value="AFA73581.1"/>
    <property type="molecule type" value="Genomic_DNA"/>
</dbReference>
<dbReference type="KEGG" id="gpo:GPOL_c25520"/>
<protein>
    <recommendedName>
        <fullName evidence="1">AB hydrolase-1 domain-containing protein</fullName>
    </recommendedName>
</protein>
<sequence>MQIQQLRQTVPGVGVVAATAYLPELCEVVAVCLPGGRFSRQYWDLEVTGSERDEYSFARQAAARGVAVIALDPLGTGESSRPEPEPEPADLTAASALAVSGLLARLGLEHLPVVGIAHSLGAVLMLHQQMRYRSFGRLALLGCPCGPMTMWRPDGSRWSLTAANAAGSQVDVRYTNLGPNLSNEINAAVRAAATVVPGPVADWVLEPGVAQSAAAHVDVPLFLGFGERDVVADPLVEVSFYRRSTDVRVQILQGAFHCHNIAVDRGRLWNSVIDFSREAASEY</sequence>
<dbReference type="AlphaFoldDB" id="H6N4J9"/>
<dbReference type="InterPro" id="IPR000073">
    <property type="entry name" value="AB_hydrolase_1"/>
</dbReference>
<reference evidence="2 3" key="1">
    <citation type="journal article" date="2012" name="Appl. Environ. Microbiol.">
        <title>Involvement of two latex-clearing proteins during rubber degradation and insights into the subsequent degradation pathway revealed by the genome sequence of Gordonia polyisoprenivorans strain VH2.</title>
        <authorList>
            <person name="Hiessl S."/>
            <person name="Schuldes J."/>
            <person name="Thurmer A."/>
            <person name="Halbsguth T."/>
            <person name="Broker D."/>
            <person name="Angelov A."/>
            <person name="Liebl W."/>
            <person name="Daniel R."/>
            <person name="Steinbuchel A."/>
        </authorList>
    </citation>
    <scope>NUCLEOTIDE SEQUENCE [LARGE SCALE GENOMIC DNA]</scope>
    <source>
        <strain evidence="3">DSM 44266 / VH2</strain>
    </source>
</reference>
<gene>
    <name evidence="2" type="ordered locus">GPOL_c25520</name>
</gene>